<dbReference type="GO" id="GO:0004190">
    <property type="term" value="F:aspartic-type endopeptidase activity"/>
    <property type="evidence" value="ECO:0007669"/>
    <property type="project" value="UniProtKB-UniRule"/>
</dbReference>
<evidence type="ECO:0000313" key="11">
    <source>
        <dbReference type="EMBL" id="MBO8435782.1"/>
    </source>
</evidence>
<keyword evidence="4 10" id="KW-0645">Protease</keyword>
<feature type="transmembrane region" description="Helical" evidence="10">
    <location>
        <begin position="65"/>
        <end position="86"/>
    </location>
</feature>
<dbReference type="NCBIfam" id="TIGR00077">
    <property type="entry name" value="lspA"/>
    <property type="match status" value="1"/>
</dbReference>
<reference evidence="11" key="2">
    <citation type="journal article" date="2021" name="PeerJ">
        <title>Extensive microbial diversity within the chicken gut microbiome revealed by metagenomics and culture.</title>
        <authorList>
            <person name="Gilroy R."/>
            <person name="Ravi A."/>
            <person name="Getino M."/>
            <person name="Pursley I."/>
            <person name="Horton D.L."/>
            <person name="Alikhan N.F."/>
            <person name="Baker D."/>
            <person name="Gharbi K."/>
            <person name="Hall N."/>
            <person name="Watson M."/>
            <person name="Adriaenssens E.M."/>
            <person name="Foster-Nyarko E."/>
            <person name="Jarju S."/>
            <person name="Secka A."/>
            <person name="Antonio M."/>
            <person name="Oren A."/>
            <person name="Chaudhuri R.R."/>
            <person name="La Ragione R."/>
            <person name="Hildebrand F."/>
            <person name="Pallen M.J."/>
        </authorList>
    </citation>
    <scope>NUCLEOTIDE SEQUENCE</scope>
    <source>
        <strain evidence="11">7293</strain>
    </source>
</reference>
<evidence type="ECO:0000256" key="10">
    <source>
        <dbReference type="HAMAP-Rule" id="MF_00161"/>
    </source>
</evidence>
<evidence type="ECO:0000256" key="9">
    <source>
        <dbReference type="ARBA" id="ARBA00023136"/>
    </source>
</evidence>
<gene>
    <name evidence="10" type="primary">lspA</name>
    <name evidence="11" type="ORF">IAA97_02225</name>
</gene>
<comment type="similarity">
    <text evidence="1 10">Belongs to the peptidase A8 family.</text>
</comment>
<accession>A0A9D9DX21</accession>
<dbReference type="EMBL" id="JADIMT010000033">
    <property type="protein sequence ID" value="MBO8435782.1"/>
    <property type="molecule type" value="Genomic_DNA"/>
</dbReference>
<comment type="function">
    <text evidence="10">This protein specifically catalyzes the removal of signal peptides from prolipoproteins.</text>
</comment>
<keyword evidence="9 10" id="KW-0472">Membrane</keyword>
<protein>
    <recommendedName>
        <fullName evidence="10">Lipoprotein signal peptidase</fullName>
        <ecNumber evidence="10">3.4.23.36</ecNumber>
    </recommendedName>
    <alternativeName>
        <fullName evidence="10">Prolipoprotein signal peptidase</fullName>
    </alternativeName>
    <alternativeName>
        <fullName evidence="10">Signal peptidase II</fullName>
        <shortName evidence="10">SPase II</shortName>
    </alternativeName>
</protein>
<dbReference type="GO" id="GO:0006508">
    <property type="term" value="P:proteolysis"/>
    <property type="evidence" value="ECO:0007669"/>
    <property type="project" value="UniProtKB-KW"/>
</dbReference>
<evidence type="ECO:0000256" key="6">
    <source>
        <dbReference type="ARBA" id="ARBA00022750"/>
    </source>
</evidence>
<keyword evidence="2 10" id="KW-1003">Cell membrane</keyword>
<evidence type="ECO:0000256" key="8">
    <source>
        <dbReference type="ARBA" id="ARBA00022989"/>
    </source>
</evidence>
<keyword evidence="6 10" id="KW-0064">Aspartyl protease</keyword>
<dbReference type="GO" id="GO:0005886">
    <property type="term" value="C:plasma membrane"/>
    <property type="evidence" value="ECO:0007669"/>
    <property type="project" value="UniProtKB-SubCell"/>
</dbReference>
<comment type="catalytic activity">
    <reaction evidence="10">
        <text>Release of signal peptides from bacterial membrane prolipoproteins. Hydrolyzes -Xaa-Yaa-Zaa-|-(S,diacylglyceryl)Cys-, in which Xaa is hydrophobic (preferably Leu), and Yaa (Ala or Ser) and Zaa (Gly or Ala) have small, neutral side chains.</text>
        <dbReference type="EC" id="3.4.23.36"/>
    </reaction>
</comment>
<feature type="transmembrane region" description="Helical" evidence="10">
    <location>
        <begin position="146"/>
        <end position="165"/>
    </location>
</feature>
<keyword evidence="3" id="KW-0997">Cell inner membrane</keyword>
<proteinExistence type="inferred from homology"/>
<dbReference type="HAMAP" id="MF_00161">
    <property type="entry name" value="LspA"/>
    <property type="match status" value="1"/>
</dbReference>
<dbReference type="AlphaFoldDB" id="A0A9D9DX21"/>
<feature type="active site" evidence="10">
    <location>
        <position position="148"/>
    </location>
</feature>
<keyword evidence="7 10" id="KW-0378">Hydrolase</keyword>
<evidence type="ECO:0000256" key="3">
    <source>
        <dbReference type="ARBA" id="ARBA00022519"/>
    </source>
</evidence>
<dbReference type="Proteomes" id="UP000823615">
    <property type="component" value="Unassembled WGS sequence"/>
</dbReference>
<reference evidence="11" key="1">
    <citation type="submission" date="2020-10" db="EMBL/GenBank/DDBJ databases">
        <authorList>
            <person name="Gilroy R."/>
        </authorList>
    </citation>
    <scope>NUCLEOTIDE SEQUENCE</scope>
    <source>
        <strain evidence="11">7293</strain>
    </source>
</reference>
<dbReference type="PANTHER" id="PTHR33695:SF1">
    <property type="entry name" value="LIPOPROTEIN SIGNAL PEPTIDASE"/>
    <property type="match status" value="1"/>
</dbReference>
<dbReference type="PANTHER" id="PTHR33695">
    <property type="entry name" value="LIPOPROTEIN SIGNAL PEPTIDASE"/>
    <property type="match status" value="1"/>
</dbReference>
<keyword evidence="8 10" id="KW-1133">Transmembrane helix</keyword>
<comment type="caution">
    <text evidence="11">The sequence shown here is derived from an EMBL/GenBank/DDBJ whole genome shotgun (WGS) entry which is preliminary data.</text>
</comment>
<evidence type="ECO:0000256" key="2">
    <source>
        <dbReference type="ARBA" id="ARBA00022475"/>
    </source>
</evidence>
<comment type="pathway">
    <text evidence="10">Protein modification; lipoprotein biosynthesis (signal peptide cleavage).</text>
</comment>
<comment type="subcellular location">
    <subcellularLocation>
        <location evidence="10">Cell membrane</location>
        <topology evidence="10">Multi-pass membrane protein</topology>
    </subcellularLocation>
</comment>
<keyword evidence="5 10" id="KW-0812">Transmembrane</keyword>
<feature type="transmembrane region" description="Helical" evidence="10">
    <location>
        <begin position="98"/>
        <end position="115"/>
    </location>
</feature>
<dbReference type="EC" id="3.4.23.36" evidence="10"/>
<evidence type="ECO:0000256" key="4">
    <source>
        <dbReference type="ARBA" id="ARBA00022670"/>
    </source>
</evidence>
<evidence type="ECO:0000313" key="12">
    <source>
        <dbReference type="Proteomes" id="UP000823615"/>
    </source>
</evidence>
<feature type="active site" evidence="10">
    <location>
        <position position="126"/>
    </location>
</feature>
<comment type="caution">
    <text evidence="10">Lacks conserved residue(s) required for the propagation of feature annotation.</text>
</comment>
<dbReference type="Pfam" id="PF01252">
    <property type="entry name" value="Peptidase_A8"/>
    <property type="match status" value="1"/>
</dbReference>
<evidence type="ECO:0000256" key="1">
    <source>
        <dbReference type="ARBA" id="ARBA00006139"/>
    </source>
</evidence>
<name>A0A9D9DX21_9SPIO</name>
<dbReference type="InterPro" id="IPR001872">
    <property type="entry name" value="Peptidase_A8"/>
</dbReference>
<evidence type="ECO:0000256" key="5">
    <source>
        <dbReference type="ARBA" id="ARBA00022692"/>
    </source>
</evidence>
<sequence length="170" mass="19001">MRKHRFTPFLLSFLVIVIDQVSKAVIVHTIPEGSVGARLFGDFLWICHVRNDAVAFSLGTGLPEWIKYILFIALPLALMVLLSMAIVSRRADDELTTVQRWCLAGIVGGGIGNLIDRIFRSMRVVDWISTNNYGFLDMERFPTYNIADAAVVLSVIFLIITLLFAKGGKK</sequence>
<evidence type="ECO:0000256" key="7">
    <source>
        <dbReference type="ARBA" id="ARBA00022801"/>
    </source>
</evidence>
<dbReference type="PROSITE" id="PS00855">
    <property type="entry name" value="SPASE_II"/>
    <property type="match status" value="1"/>
</dbReference>
<organism evidence="11 12">
    <name type="scientific">Candidatus Ornithospirochaeta stercoripullorum</name>
    <dbReference type="NCBI Taxonomy" id="2840899"/>
    <lineage>
        <taxon>Bacteria</taxon>
        <taxon>Pseudomonadati</taxon>
        <taxon>Spirochaetota</taxon>
        <taxon>Spirochaetia</taxon>
        <taxon>Spirochaetales</taxon>
        <taxon>Spirochaetaceae</taxon>
        <taxon>Spirochaetaceae incertae sedis</taxon>
        <taxon>Candidatus Ornithospirochaeta</taxon>
    </lineage>
</organism>